<name>A0A091CVD0_FUKDA</name>
<evidence type="ECO:0000313" key="2">
    <source>
        <dbReference type="Proteomes" id="UP000028990"/>
    </source>
</evidence>
<sequence>MYNGSRRLIPGSSNWYTDDVISGQVAVWLCWLRNFTASPDLAVQSDDGNGPLEAKPWAPGPLMMDSLMTFNLAFRTTLWSPATETFKAQFKEIL</sequence>
<organism evidence="1 2">
    <name type="scientific">Fukomys damarensis</name>
    <name type="common">Damaraland mole rat</name>
    <name type="synonym">Cryptomys damarensis</name>
    <dbReference type="NCBI Taxonomy" id="885580"/>
    <lineage>
        <taxon>Eukaryota</taxon>
        <taxon>Metazoa</taxon>
        <taxon>Chordata</taxon>
        <taxon>Craniata</taxon>
        <taxon>Vertebrata</taxon>
        <taxon>Euteleostomi</taxon>
        <taxon>Mammalia</taxon>
        <taxon>Eutheria</taxon>
        <taxon>Euarchontoglires</taxon>
        <taxon>Glires</taxon>
        <taxon>Rodentia</taxon>
        <taxon>Hystricomorpha</taxon>
        <taxon>Bathyergidae</taxon>
        <taxon>Fukomys</taxon>
    </lineage>
</organism>
<dbReference type="Proteomes" id="UP000028990">
    <property type="component" value="Unassembled WGS sequence"/>
</dbReference>
<proteinExistence type="predicted"/>
<reference evidence="1 2" key="1">
    <citation type="submission" date="2013-11" db="EMBL/GenBank/DDBJ databases">
        <title>The Damaraland mole rat (Fukomys damarensis) genome and evolution of African mole rats.</title>
        <authorList>
            <person name="Gladyshev V.N."/>
            <person name="Fang X."/>
        </authorList>
    </citation>
    <scope>NUCLEOTIDE SEQUENCE [LARGE SCALE GENOMIC DNA]</scope>
    <source>
        <tissue evidence="1">Liver</tissue>
    </source>
</reference>
<accession>A0A091CVD0</accession>
<evidence type="ECO:0000313" key="1">
    <source>
        <dbReference type="EMBL" id="KFO22038.1"/>
    </source>
</evidence>
<protein>
    <submittedName>
        <fullName evidence="1">Uncharacterized protein</fullName>
    </submittedName>
</protein>
<keyword evidence="2" id="KW-1185">Reference proteome</keyword>
<dbReference type="EMBL" id="KN124190">
    <property type="protein sequence ID" value="KFO22038.1"/>
    <property type="molecule type" value="Genomic_DNA"/>
</dbReference>
<gene>
    <name evidence="1" type="ORF">H920_16581</name>
</gene>
<dbReference type="AlphaFoldDB" id="A0A091CVD0"/>